<dbReference type="Proteomes" id="UP000799767">
    <property type="component" value="Unassembled WGS sequence"/>
</dbReference>
<dbReference type="PANTHER" id="PTHR38119:SF1">
    <property type="entry name" value="BTB DOMAIN-CONTAINING PROTEIN"/>
    <property type="match status" value="1"/>
</dbReference>
<dbReference type="AlphaFoldDB" id="A0A6A6PZ24"/>
<reference evidence="1" key="1">
    <citation type="journal article" date="2020" name="Stud. Mycol.">
        <title>101 Dothideomycetes genomes: a test case for predicting lifestyles and emergence of pathogens.</title>
        <authorList>
            <person name="Haridas S."/>
            <person name="Albert R."/>
            <person name="Binder M."/>
            <person name="Bloem J."/>
            <person name="Labutti K."/>
            <person name="Salamov A."/>
            <person name="Andreopoulos B."/>
            <person name="Baker S."/>
            <person name="Barry K."/>
            <person name="Bills G."/>
            <person name="Bluhm B."/>
            <person name="Cannon C."/>
            <person name="Castanera R."/>
            <person name="Culley D."/>
            <person name="Daum C."/>
            <person name="Ezra D."/>
            <person name="Gonzalez J."/>
            <person name="Henrissat B."/>
            <person name="Kuo A."/>
            <person name="Liang C."/>
            <person name="Lipzen A."/>
            <person name="Lutzoni F."/>
            <person name="Magnuson J."/>
            <person name="Mondo S."/>
            <person name="Nolan M."/>
            <person name="Ohm R."/>
            <person name="Pangilinan J."/>
            <person name="Park H.-J."/>
            <person name="Ramirez L."/>
            <person name="Alfaro M."/>
            <person name="Sun H."/>
            <person name="Tritt A."/>
            <person name="Yoshinaga Y."/>
            <person name="Zwiers L.-H."/>
            <person name="Turgeon B."/>
            <person name="Goodwin S."/>
            <person name="Spatafora J."/>
            <person name="Crous P."/>
            <person name="Grigoriev I."/>
        </authorList>
    </citation>
    <scope>NUCLEOTIDE SEQUENCE</scope>
    <source>
        <strain evidence="1">CBS 113389</strain>
    </source>
</reference>
<protein>
    <submittedName>
        <fullName evidence="1">Uncharacterized protein</fullName>
    </submittedName>
</protein>
<evidence type="ECO:0000313" key="1">
    <source>
        <dbReference type="EMBL" id="KAF2484703.1"/>
    </source>
</evidence>
<accession>A0A6A6PZ24</accession>
<dbReference type="GeneID" id="54476379"/>
<dbReference type="PANTHER" id="PTHR38119">
    <property type="entry name" value="BTB DOMAIN-CONTAINING PROTEIN-RELATED"/>
    <property type="match status" value="1"/>
</dbReference>
<proteinExistence type="predicted"/>
<dbReference type="RefSeq" id="XP_033591272.1">
    <property type="nucleotide sequence ID" value="XM_033735377.1"/>
</dbReference>
<organism evidence="1 2">
    <name type="scientific">Neohortaea acidophila</name>
    <dbReference type="NCBI Taxonomy" id="245834"/>
    <lineage>
        <taxon>Eukaryota</taxon>
        <taxon>Fungi</taxon>
        <taxon>Dikarya</taxon>
        <taxon>Ascomycota</taxon>
        <taxon>Pezizomycotina</taxon>
        <taxon>Dothideomycetes</taxon>
        <taxon>Dothideomycetidae</taxon>
        <taxon>Mycosphaerellales</taxon>
        <taxon>Teratosphaeriaceae</taxon>
        <taxon>Neohortaea</taxon>
    </lineage>
</organism>
<keyword evidence="2" id="KW-1185">Reference proteome</keyword>
<sequence>MIIAKLDSGLLEVVSGILPAVILEYIGNSSLYSAIAVKPASWLLLSITLQNSTIFKEAFCHIAALYPAWPWTDKPQTDLPKDLLSAIKSKARELEHMRISVDRQLSMLTLQAPYLDAQNRPMLPISEINHPYKYDVVNFWWHWVARHLNHLDSTEPIQAAAAHKASDFCNHINTSCLSRASFYRALAKGGDTYLPFNELVRKFKVAGRYLIGADEEEMRSALVELKGAAAGIVAPLVQSSLQLKGSGELGYLSCVAVGEEEMVWKKEETEEEDGEGGMEL</sequence>
<dbReference type="OrthoDB" id="5280838at2759"/>
<dbReference type="EMBL" id="MU001634">
    <property type="protein sequence ID" value="KAF2484703.1"/>
    <property type="molecule type" value="Genomic_DNA"/>
</dbReference>
<evidence type="ECO:0000313" key="2">
    <source>
        <dbReference type="Proteomes" id="UP000799767"/>
    </source>
</evidence>
<gene>
    <name evidence="1" type="ORF">BDY17DRAFT_309877</name>
</gene>
<name>A0A6A6PZ24_9PEZI</name>